<name>A0A5E4XSQ0_9BURK</name>
<accession>A0A5E4XSQ0</accession>
<dbReference type="Proteomes" id="UP000333828">
    <property type="component" value="Unassembled WGS sequence"/>
</dbReference>
<evidence type="ECO:0000313" key="2">
    <source>
        <dbReference type="Proteomes" id="UP000333828"/>
    </source>
</evidence>
<evidence type="ECO:0000313" key="1">
    <source>
        <dbReference type="EMBL" id="VVE39346.1"/>
    </source>
</evidence>
<organism evidence="1 2">
    <name type="scientific">Pandoraea iniqua</name>
    <dbReference type="NCBI Taxonomy" id="2508288"/>
    <lineage>
        <taxon>Bacteria</taxon>
        <taxon>Pseudomonadati</taxon>
        <taxon>Pseudomonadota</taxon>
        <taxon>Betaproteobacteria</taxon>
        <taxon>Burkholderiales</taxon>
        <taxon>Burkholderiaceae</taxon>
        <taxon>Pandoraea</taxon>
    </lineage>
</organism>
<keyword evidence="2" id="KW-1185">Reference proteome</keyword>
<protein>
    <submittedName>
        <fullName evidence="1">3-phosphoglycerate dehydrogenase</fullName>
    </submittedName>
</protein>
<gene>
    <name evidence="1" type="ORF">PIN31115_04054</name>
</gene>
<sequence>MDASIEPLILDLLEWIGPAGKPYAEIMEAWRTSCPRLPVWEEANARGYFIRIHTPGGVAEIALSAAGLAYIAAAHRTQAAISSQ</sequence>
<dbReference type="EMBL" id="CABPSI010000004">
    <property type="protein sequence ID" value="VVE39346.1"/>
    <property type="molecule type" value="Genomic_DNA"/>
</dbReference>
<dbReference type="RefSeq" id="WP_150685570.1">
    <property type="nucleotide sequence ID" value="NZ_CABPSI010000004.1"/>
</dbReference>
<reference evidence="1 2" key="1">
    <citation type="submission" date="2019-08" db="EMBL/GenBank/DDBJ databases">
        <authorList>
            <person name="Peeters C."/>
        </authorList>
    </citation>
    <scope>NUCLEOTIDE SEQUENCE [LARGE SCALE GENOMIC DNA]</scope>
    <source>
        <strain evidence="1 2">LMG 31115</strain>
    </source>
</reference>
<dbReference type="AlphaFoldDB" id="A0A5E4XSQ0"/>
<proteinExistence type="predicted"/>